<name>F0U6P4_AJEC8</name>
<dbReference type="OMA" id="LANRECW"/>
<dbReference type="HOGENOM" id="CLU_2003266_0_0_1"/>
<sequence length="122" mass="13191">MEILSLFQPTKERRVGVFVGIDDIESIYIEATAKGEDGTEAEAEAEAEAERWRTRAVKGGRLANRECWLNRGKRAKTKKPVATEGRRSTTGGSGIGIGRPGQKLSGETSGRDELDDGPQESG</sequence>
<dbReference type="AlphaFoldDB" id="F0U6P4"/>
<gene>
    <name evidence="2" type="ORF">HCEG_00045</name>
</gene>
<protein>
    <submittedName>
        <fullName evidence="2">Predicted protein</fullName>
    </submittedName>
</protein>
<feature type="compositionally biased region" description="Acidic residues" evidence="1">
    <location>
        <begin position="113"/>
        <end position="122"/>
    </location>
</feature>
<dbReference type="EMBL" id="DS990636">
    <property type="protein sequence ID" value="EGC40683.1"/>
    <property type="molecule type" value="Genomic_DNA"/>
</dbReference>
<feature type="region of interest" description="Disordered" evidence="1">
    <location>
        <begin position="69"/>
        <end position="122"/>
    </location>
</feature>
<evidence type="ECO:0000256" key="1">
    <source>
        <dbReference type="SAM" id="MobiDB-lite"/>
    </source>
</evidence>
<organism evidence="3">
    <name type="scientific">Ajellomyces capsulatus (strain H88)</name>
    <name type="common">Darling's disease fungus</name>
    <name type="synonym">Histoplasma capsulatum</name>
    <dbReference type="NCBI Taxonomy" id="544711"/>
    <lineage>
        <taxon>Eukaryota</taxon>
        <taxon>Fungi</taxon>
        <taxon>Dikarya</taxon>
        <taxon>Ascomycota</taxon>
        <taxon>Pezizomycotina</taxon>
        <taxon>Eurotiomycetes</taxon>
        <taxon>Eurotiomycetidae</taxon>
        <taxon>Onygenales</taxon>
        <taxon>Ajellomycetaceae</taxon>
        <taxon>Histoplasma</taxon>
    </lineage>
</organism>
<reference evidence="3" key="1">
    <citation type="submission" date="2008-07" db="EMBL/GenBank/DDBJ databases">
        <title>Annotation of Ajellomyces capsulatus strain H88.</title>
        <authorList>
            <person name="Champion M."/>
            <person name="Cuomo C."/>
            <person name="Ma L.-J."/>
            <person name="Henn M.R."/>
            <person name="Sil A."/>
            <person name="Goldman B."/>
            <person name="Young S.K."/>
            <person name="Kodira C.D."/>
            <person name="Zeng Q."/>
            <person name="Koehrsen M."/>
            <person name="Alvarado L."/>
            <person name="Berlin A."/>
            <person name="Borenstein D."/>
            <person name="Chen Z."/>
            <person name="Engels R."/>
            <person name="Freedman E."/>
            <person name="Gellesch M."/>
            <person name="Goldberg J."/>
            <person name="Griggs A."/>
            <person name="Gujja S."/>
            <person name="Heiman D."/>
            <person name="Hepburn T."/>
            <person name="Howarth C."/>
            <person name="Jen D."/>
            <person name="Larson L."/>
            <person name="Lewis B."/>
            <person name="Mehta T."/>
            <person name="Park D."/>
            <person name="Pearson M."/>
            <person name="Roberts A."/>
            <person name="Saif S."/>
            <person name="Shea T."/>
            <person name="Shenoy N."/>
            <person name="Sisk P."/>
            <person name="Stolte C."/>
            <person name="Sykes S."/>
            <person name="Walk T."/>
            <person name="White J."/>
            <person name="Yandava C."/>
            <person name="Klein B."/>
            <person name="McEwen J.G."/>
            <person name="Puccia R."/>
            <person name="Goldman G.H."/>
            <person name="Felipe M.S."/>
            <person name="Nino-Vega G."/>
            <person name="San-Blas G."/>
            <person name="Taylor J."/>
            <person name="Mendoza L."/>
            <person name="Galagan J."/>
            <person name="Nusbaum C."/>
            <person name="Birren B."/>
        </authorList>
    </citation>
    <scope>NUCLEOTIDE SEQUENCE [LARGE SCALE GENOMIC DNA]</scope>
    <source>
        <strain evidence="3">H88</strain>
    </source>
</reference>
<evidence type="ECO:0000313" key="2">
    <source>
        <dbReference type="EMBL" id="EGC40683.1"/>
    </source>
</evidence>
<dbReference type="Proteomes" id="UP000008142">
    <property type="component" value="Unassembled WGS sequence"/>
</dbReference>
<evidence type="ECO:0000313" key="3">
    <source>
        <dbReference type="Proteomes" id="UP000008142"/>
    </source>
</evidence>
<accession>F0U6P4</accession>
<proteinExistence type="predicted"/>